<evidence type="ECO:0000256" key="1">
    <source>
        <dbReference type="ARBA" id="ARBA00001917"/>
    </source>
</evidence>
<dbReference type="PANTHER" id="PTHR43673">
    <property type="entry name" value="NAD(P)H NITROREDUCTASE YDGI-RELATED"/>
    <property type="match status" value="1"/>
</dbReference>
<feature type="domain" description="Nitroreductase" evidence="7">
    <location>
        <begin position="9"/>
        <end position="185"/>
    </location>
</feature>
<keyword evidence="6" id="KW-0560">Oxidoreductase</keyword>
<evidence type="ECO:0000256" key="6">
    <source>
        <dbReference type="ARBA" id="ARBA00023002"/>
    </source>
</evidence>
<keyword evidence="3" id="KW-0285">Flavoprotein</keyword>
<evidence type="ECO:0000256" key="3">
    <source>
        <dbReference type="ARBA" id="ARBA00022630"/>
    </source>
</evidence>
<dbReference type="Pfam" id="PF00881">
    <property type="entry name" value="Nitroreductase"/>
    <property type="match status" value="1"/>
</dbReference>
<dbReference type="PANTHER" id="PTHR43673:SF2">
    <property type="entry name" value="NITROREDUCTASE"/>
    <property type="match status" value="1"/>
</dbReference>
<evidence type="ECO:0000256" key="5">
    <source>
        <dbReference type="ARBA" id="ARBA00022857"/>
    </source>
</evidence>
<dbReference type="SUPFAM" id="SSF55469">
    <property type="entry name" value="FMN-dependent nitroreductase-like"/>
    <property type="match status" value="1"/>
</dbReference>
<dbReference type="Proteomes" id="UP000269412">
    <property type="component" value="Unassembled WGS sequence"/>
</dbReference>
<organism evidence="8 9">
    <name type="scientific">Maribacter vaceletii</name>
    <dbReference type="NCBI Taxonomy" id="1206816"/>
    <lineage>
        <taxon>Bacteria</taxon>
        <taxon>Pseudomonadati</taxon>
        <taxon>Bacteroidota</taxon>
        <taxon>Flavobacteriia</taxon>
        <taxon>Flavobacteriales</taxon>
        <taxon>Flavobacteriaceae</taxon>
        <taxon>Maribacter</taxon>
    </lineage>
</organism>
<proteinExistence type="inferred from homology"/>
<comment type="similarity">
    <text evidence="2">Belongs to the nitroreductase family.</text>
</comment>
<evidence type="ECO:0000259" key="7">
    <source>
        <dbReference type="Pfam" id="PF00881"/>
    </source>
</evidence>
<dbReference type="InterPro" id="IPR033878">
    <property type="entry name" value="NfsB-like"/>
</dbReference>
<keyword evidence="9" id="KW-1185">Reference proteome</keyword>
<dbReference type="RefSeq" id="WP_121067081.1">
    <property type="nucleotide sequence ID" value="NZ_RBIQ01000008.1"/>
</dbReference>
<comment type="cofactor">
    <cofactor evidence="1">
        <name>FMN</name>
        <dbReference type="ChEBI" id="CHEBI:58210"/>
    </cofactor>
</comment>
<reference evidence="8 9" key="1">
    <citation type="submission" date="2018-10" db="EMBL/GenBank/DDBJ databases">
        <title>Genomic Encyclopedia of Archaeal and Bacterial Type Strains, Phase II (KMG-II): from individual species to whole genera.</title>
        <authorList>
            <person name="Goeker M."/>
        </authorList>
    </citation>
    <scope>NUCLEOTIDE SEQUENCE [LARGE SCALE GENOMIC DNA]</scope>
    <source>
        <strain evidence="8 9">DSM 25230</strain>
    </source>
</reference>
<dbReference type="OrthoDB" id="9809288at2"/>
<protein>
    <submittedName>
        <fullName evidence="8">Nitroreductase</fullName>
    </submittedName>
</protein>
<dbReference type="InterPro" id="IPR000415">
    <property type="entry name" value="Nitroreductase-like"/>
</dbReference>
<sequence>MSNIIDSLEWRYAVKKFNTSKSISNENIEKLKHAFNLTATSYGLQPIKMVVVANKEIQKNLVSYSFNQQQVGQASHVFVLCVEKSKMKKAVISYFNKVQDVRGTSDEIIAPYKKMMLTSFENKTEEEIFIWSKHQAYIALGNLMTVCAMEKIDSCPMEGFIPQGYKDVLGLEALNLEPVLVLPIGIRAEDDMFADFKKVRKEVSESVIDIK</sequence>
<dbReference type="InterPro" id="IPR029479">
    <property type="entry name" value="Nitroreductase"/>
</dbReference>
<gene>
    <name evidence="8" type="ORF">CLV91_1972</name>
</gene>
<evidence type="ECO:0000256" key="4">
    <source>
        <dbReference type="ARBA" id="ARBA00022643"/>
    </source>
</evidence>
<evidence type="ECO:0000313" key="9">
    <source>
        <dbReference type="Proteomes" id="UP000269412"/>
    </source>
</evidence>
<keyword evidence="5" id="KW-0521">NADP</keyword>
<dbReference type="GO" id="GO:0016491">
    <property type="term" value="F:oxidoreductase activity"/>
    <property type="evidence" value="ECO:0007669"/>
    <property type="project" value="UniProtKB-KW"/>
</dbReference>
<dbReference type="AlphaFoldDB" id="A0A495EBI1"/>
<name>A0A495EBI1_9FLAO</name>
<comment type="caution">
    <text evidence="8">The sequence shown here is derived from an EMBL/GenBank/DDBJ whole genome shotgun (WGS) entry which is preliminary data.</text>
</comment>
<accession>A0A495EBI1</accession>
<keyword evidence="4" id="KW-0288">FMN</keyword>
<evidence type="ECO:0000313" key="8">
    <source>
        <dbReference type="EMBL" id="RKR13257.1"/>
    </source>
</evidence>
<dbReference type="EMBL" id="RBIQ01000008">
    <property type="protein sequence ID" value="RKR13257.1"/>
    <property type="molecule type" value="Genomic_DNA"/>
</dbReference>
<dbReference type="Gene3D" id="3.40.109.10">
    <property type="entry name" value="NADH Oxidase"/>
    <property type="match status" value="1"/>
</dbReference>
<dbReference type="CDD" id="cd02149">
    <property type="entry name" value="NfsB-like"/>
    <property type="match status" value="1"/>
</dbReference>
<evidence type="ECO:0000256" key="2">
    <source>
        <dbReference type="ARBA" id="ARBA00007118"/>
    </source>
</evidence>